<dbReference type="EMBL" id="RBED01000083">
    <property type="protein sequence ID" value="RNL57120.1"/>
    <property type="molecule type" value="Genomic_DNA"/>
</dbReference>
<evidence type="ECO:0000256" key="1">
    <source>
        <dbReference type="SAM" id="MobiDB-lite"/>
    </source>
</evidence>
<dbReference type="RefSeq" id="WP_123254946.1">
    <property type="nucleotide sequence ID" value="NZ_RBED01000083.1"/>
</dbReference>
<organism evidence="2 3">
    <name type="scientific">Arthrobacter oryzae</name>
    <dbReference type="NCBI Taxonomy" id="409290"/>
    <lineage>
        <taxon>Bacteria</taxon>
        <taxon>Bacillati</taxon>
        <taxon>Actinomycetota</taxon>
        <taxon>Actinomycetes</taxon>
        <taxon>Micrococcales</taxon>
        <taxon>Micrococcaceae</taxon>
        <taxon>Arthrobacter</taxon>
    </lineage>
</organism>
<sequence length="428" mass="48121">MNQFLTGSIPKEFQGYTDYAIDGTAYPTWAERGHLTKMEIDDQNLPDLIDLYANTDGTEKPLNFPKNSKINAINASRPRYTKDPDALAGYRTASNDQPGSPYVGYEIHILTNLPSIGSIVPHLIQSSTIVSAGSSRADAGIQTIDAFINARQKAAAPPRKIICLVADRGYSMLRAETWQFRLWDRGIDQVFDLASVQRHPHPGPIPGTIIIDGGVYTEALPEILRDLPRANQRGASKAEQLRLAAQIDERERFAFRPHGARDPETGAQRWKGPALSGDLRCPNNTKSLRGPHNIPPTACKPGCACSKTFTWGPEDGARERQWPHFSTTKWLLSYRRRSAVESVNAEIKTHRGDIKRGYTHVFGLSKNTILMAFGFAATNIHILRDWHFNRHEQDPWSTQADEEPWDFGIKPPQTRALRRKRIRDLIRT</sequence>
<evidence type="ECO:0008006" key="4">
    <source>
        <dbReference type="Google" id="ProtNLM"/>
    </source>
</evidence>
<feature type="region of interest" description="Disordered" evidence="1">
    <location>
        <begin position="256"/>
        <end position="276"/>
    </location>
</feature>
<evidence type="ECO:0000313" key="3">
    <source>
        <dbReference type="Proteomes" id="UP000273807"/>
    </source>
</evidence>
<gene>
    <name evidence="2" type="ORF">D7003_08075</name>
</gene>
<evidence type="ECO:0000313" key="2">
    <source>
        <dbReference type="EMBL" id="RNL57120.1"/>
    </source>
</evidence>
<protein>
    <recommendedName>
        <fullName evidence="4">DDE family transposase</fullName>
    </recommendedName>
</protein>
<dbReference type="Proteomes" id="UP000273807">
    <property type="component" value="Unassembled WGS sequence"/>
</dbReference>
<dbReference type="OrthoDB" id="4485191at2"/>
<reference evidence="2 3" key="1">
    <citation type="submission" date="2018-10" db="EMBL/GenBank/DDBJ databases">
        <title>Genome sequencing of Arthrobacter oryzae TNB02.</title>
        <authorList>
            <person name="Cho Y.-J."/>
            <person name="Cho A."/>
            <person name="Kim O.-S."/>
        </authorList>
    </citation>
    <scope>NUCLEOTIDE SEQUENCE [LARGE SCALE GENOMIC DNA]</scope>
    <source>
        <strain evidence="2 3">TNB02</strain>
    </source>
</reference>
<proteinExistence type="predicted"/>
<dbReference type="AlphaFoldDB" id="A0A3N0C4V0"/>
<accession>A0A3N0C4V0</accession>
<name>A0A3N0C4V0_9MICC</name>
<keyword evidence="3" id="KW-1185">Reference proteome</keyword>
<comment type="caution">
    <text evidence="2">The sequence shown here is derived from an EMBL/GenBank/DDBJ whole genome shotgun (WGS) entry which is preliminary data.</text>
</comment>